<dbReference type="PANTHER" id="PTHR23502">
    <property type="entry name" value="MAJOR FACILITATOR SUPERFAMILY"/>
    <property type="match status" value="1"/>
</dbReference>
<dbReference type="Proteomes" id="UP000646827">
    <property type="component" value="Unassembled WGS sequence"/>
</dbReference>
<dbReference type="PROSITE" id="PS50850">
    <property type="entry name" value="MFS"/>
    <property type="match status" value="1"/>
</dbReference>
<sequence length="542" mass="59741">MATQQEDHRSETIVYDNNSYKMEQQSRSWKQSTWIKYLIGDPYVSDDPQQLSMRHKQIIIFIVALSGISGPLASMIVSIYMPGLLSVAQDLNTSMEAVNGTVSAYVVFMGIAPLFWAVLSDYYGRKRMYLLSIIIGIFASIICAISNNIAMLVVFRAIQAAGSCASQTLGAGVIADTFPVAQRGRAYGIFYTGPLVGPVIGPTIGGFLCQYLGWQSTFYFTAILGGVLLILVAAFLPETLRKKRAKDNDNNLNNASSHAIKEMITVFGPMLSMLQDPSVLLITIYSTVIFACLYFLNPTITDTFQSLYGYNEWQVGLCYLAFGIGLMIGSVVAGQISDLVLQWLRKKSPGEKVIPEMRLRAAIPSFFLIPAGYLIYAWTTEYAVGVYAPIIGLFIYAFGQMSAFTPATVYLVDSQPGRSATAVGVNNCSRSVVAAIMAIFSTEALHTLGTGILFSILAAINVVNIIFIILCMIYGQRWREAYASKVKARHHYHEHQDEEHQKGTSQSNSVNGINHSHDEEERRLDETEHALARIGSRHSGIL</sequence>
<feature type="region of interest" description="Disordered" evidence="5">
    <location>
        <begin position="492"/>
        <end position="525"/>
    </location>
</feature>
<dbReference type="GO" id="GO:0005886">
    <property type="term" value="C:plasma membrane"/>
    <property type="evidence" value="ECO:0007669"/>
    <property type="project" value="TreeGrafter"/>
</dbReference>
<evidence type="ECO:0000313" key="8">
    <source>
        <dbReference type="EMBL" id="KAG2221314.1"/>
    </source>
</evidence>
<feature type="transmembrane region" description="Helical" evidence="6">
    <location>
        <begin position="58"/>
        <end position="82"/>
    </location>
</feature>
<feature type="transmembrane region" description="Helical" evidence="6">
    <location>
        <begin position="131"/>
        <end position="158"/>
    </location>
</feature>
<comment type="caution">
    <text evidence="8">The sequence shown here is derived from an EMBL/GenBank/DDBJ whole genome shotgun (WGS) entry which is preliminary data.</text>
</comment>
<dbReference type="OrthoDB" id="3936150at2759"/>
<feature type="compositionally biased region" description="Polar residues" evidence="5">
    <location>
        <begin position="503"/>
        <end position="514"/>
    </location>
</feature>
<accession>A0A8H7S257</accession>
<dbReference type="PANTHER" id="PTHR23502:SF5">
    <property type="entry name" value="QUINIDINE RESISTANCE PROTEIN 3"/>
    <property type="match status" value="1"/>
</dbReference>
<evidence type="ECO:0000313" key="9">
    <source>
        <dbReference type="Proteomes" id="UP000646827"/>
    </source>
</evidence>
<feature type="transmembrane region" description="Helical" evidence="6">
    <location>
        <begin position="102"/>
        <end position="119"/>
    </location>
</feature>
<feature type="transmembrane region" description="Helical" evidence="6">
    <location>
        <begin position="419"/>
        <end position="440"/>
    </location>
</feature>
<keyword evidence="9" id="KW-1185">Reference proteome</keyword>
<keyword evidence="4 6" id="KW-0472">Membrane</keyword>
<comment type="subcellular location">
    <subcellularLocation>
        <location evidence="1">Membrane</location>
        <topology evidence="1">Multi-pass membrane protein</topology>
    </subcellularLocation>
</comment>
<feature type="transmembrane region" description="Helical" evidence="6">
    <location>
        <begin position="279"/>
        <end position="296"/>
    </location>
</feature>
<protein>
    <recommendedName>
        <fullName evidence="7">Major facilitator superfamily (MFS) profile domain-containing protein</fullName>
    </recommendedName>
</protein>
<dbReference type="InterPro" id="IPR020846">
    <property type="entry name" value="MFS_dom"/>
</dbReference>
<feature type="transmembrane region" description="Helical" evidence="6">
    <location>
        <begin position="217"/>
        <end position="236"/>
    </location>
</feature>
<name>A0A8H7S257_9FUNG</name>
<keyword evidence="3 6" id="KW-1133">Transmembrane helix</keyword>
<evidence type="ECO:0000256" key="6">
    <source>
        <dbReference type="SAM" id="Phobius"/>
    </source>
</evidence>
<feature type="transmembrane region" description="Helical" evidence="6">
    <location>
        <begin position="361"/>
        <end position="378"/>
    </location>
</feature>
<evidence type="ECO:0000256" key="5">
    <source>
        <dbReference type="SAM" id="MobiDB-lite"/>
    </source>
</evidence>
<reference evidence="8 9" key="1">
    <citation type="submission" date="2020-12" db="EMBL/GenBank/DDBJ databases">
        <title>Metabolic potential, ecology and presence of endohyphal bacteria is reflected in genomic diversity of Mucoromycotina.</title>
        <authorList>
            <person name="Muszewska A."/>
            <person name="Okrasinska A."/>
            <person name="Steczkiewicz K."/>
            <person name="Drgas O."/>
            <person name="Orlowska M."/>
            <person name="Perlinska-Lenart U."/>
            <person name="Aleksandrzak-Piekarczyk T."/>
            <person name="Szatraj K."/>
            <person name="Zielenkiewicz U."/>
            <person name="Pilsyk S."/>
            <person name="Malc E."/>
            <person name="Mieczkowski P."/>
            <person name="Kruszewska J.S."/>
            <person name="Biernat P."/>
            <person name="Pawlowska J."/>
        </authorList>
    </citation>
    <scope>NUCLEOTIDE SEQUENCE [LARGE SCALE GENOMIC DNA]</scope>
    <source>
        <strain evidence="8 9">CBS 142.35</strain>
    </source>
</reference>
<feature type="transmembrane region" description="Helical" evidence="6">
    <location>
        <begin position="316"/>
        <end position="341"/>
    </location>
</feature>
<proteinExistence type="predicted"/>
<evidence type="ECO:0000256" key="2">
    <source>
        <dbReference type="ARBA" id="ARBA00022692"/>
    </source>
</evidence>
<organism evidence="8 9">
    <name type="scientific">Circinella minor</name>
    <dbReference type="NCBI Taxonomy" id="1195481"/>
    <lineage>
        <taxon>Eukaryota</taxon>
        <taxon>Fungi</taxon>
        <taxon>Fungi incertae sedis</taxon>
        <taxon>Mucoromycota</taxon>
        <taxon>Mucoromycotina</taxon>
        <taxon>Mucoromycetes</taxon>
        <taxon>Mucorales</taxon>
        <taxon>Lichtheimiaceae</taxon>
        <taxon>Circinella</taxon>
    </lineage>
</organism>
<feature type="compositionally biased region" description="Basic and acidic residues" evidence="5">
    <location>
        <begin position="515"/>
        <end position="525"/>
    </location>
</feature>
<dbReference type="GO" id="GO:0022857">
    <property type="term" value="F:transmembrane transporter activity"/>
    <property type="evidence" value="ECO:0007669"/>
    <property type="project" value="InterPro"/>
</dbReference>
<evidence type="ECO:0000256" key="1">
    <source>
        <dbReference type="ARBA" id="ARBA00004141"/>
    </source>
</evidence>
<dbReference type="SUPFAM" id="SSF103473">
    <property type="entry name" value="MFS general substrate transporter"/>
    <property type="match status" value="1"/>
</dbReference>
<dbReference type="InterPro" id="IPR036259">
    <property type="entry name" value="MFS_trans_sf"/>
</dbReference>
<dbReference type="CDD" id="cd17323">
    <property type="entry name" value="MFS_Tpo1_MDR_like"/>
    <property type="match status" value="1"/>
</dbReference>
<evidence type="ECO:0000256" key="3">
    <source>
        <dbReference type="ARBA" id="ARBA00022989"/>
    </source>
</evidence>
<dbReference type="EMBL" id="JAEPRB010000112">
    <property type="protein sequence ID" value="KAG2221314.1"/>
    <property type="molecule type" value="Genomic_DNA"/>
</dbReference>
<dbReference type="InterPro" id="IPR011701">
    <property type="entry name" value="MFS"/>
</dbReference>
<feature type="transmembrane region" description="Helical" evidence="6">
    <location>
        <begin position="452"/>
        <end position="475"/>
    </location>
</feature>
<keyword evidence="2 6" id="KW-0812">Transmembrane</keyword>
<gene>
    <name evidence="8" type="ORF">INT45_013998</name>
</gene>
<dbReference type="Gene3D" id="1.20.1720.10">
    <property type="entry name" value="Multidrug resistance protein D"/>
    <property type="match status" value="1"/>
</dbReference>
<evidence type="ECO:0000256" key="4">
    <source>
        <dbReference type="ARBA" id="ARBA00023136"/>
    </source>
</evidence>
<evidence type="ECO:0000259" key="7">
    <source>
        <dbReference type="PROSITE" id="PS50850"/>
    </source>
</evidence>
<feature type="transmembrane region" description="Helical" evidence="6">
    <location>
        <begin position="390"/>
        <end position="412"/>
    </location>
</feature>
<dbReference type="Pfam" id="PF07690">
    <property type="entry name" value="MFS_1"/>
    <property type="match status" value="1"/>
</dbReference>
<feature type="domain" description="Major facilitator superfamily (MFS) profile" evidence="7">
    <location>
        <begin position="59"/>
        <end position="476"/>
    </location>
</feature>
<dbReference type="AlphaFoldDB" id="A0A8H7S257"/>